<dbReference type="PANTHER" id="PTHR31147:SF66">
    <property type="entry name" value="OS05G0315700 PROTEIN"/>
    <property type="match status" value="1"/>
</dbReference>
<protein>
    <recommendedName>
        <fullName evidence="5">Benzyl alcohol O-benzoyltransferase</fullName>
    </recommendedName>
</protein>
<keyword evidence="4" id="KW-1185">Reference proteome</keyword>
<organism evidence="3 4">
    <name type="scientific">Dipteronia sinensis</name>
    <dbReference type="NCBI Taxonomy" id="43782"/>
    <lineage>
        <taxon>Eukaryota</taxon>
        <taxon>Viridiplantae</taxon>
        <taxon>Streptophyta</taxon>
        <taxon>Embryophyta</taxon>
        <taxon>Tracheophyta</taxon>
        <taxon>Spermatophyta</taxon>
        <taxon>Magnoliopsida</taxon>
        <taxon>eudicotyledons</taxon>
        <taxon>Gunneridae</taxon>
        <taxon>Pentapetalae</taxon>
        <taxon>rosids</taxon>
        <taxon>malvids</taxon>
        <taxon>Sapindales</taxon>
        <taxon>Sapindaceae</taxon>
        <taxon>Hippocastanoideae</taxon>
        <taxon>Acereae</taxon>
        <taxon>Dipteronia</taxon>
    </lineage>
</organism>
<dbReference type="GO" id="GO:0016740">
    <property type="term" value="F:transferase activity"/>
    <property type="evidence" value="ECO:0007669"/>
    <property type="project" value="UniProtKB-KW"/>
</dbReference>
<evidence type="ECO:0000256" key="2">
    <source>
        <dbReference type="ARBA" id="ARBA00022679"/>
    </source>
</evidence>
<name>A0AAE0E2P5_9ROSI</name>
<gene>
    <name evidence="3" type="ORF">Dsin_019391</name>
</gene>
<sequence length="883" mass="99696">MTSIPCQVAFSVVRKAPELIVPARSHATLSRQVKQLSDIDDQQGLRFQVPLIFFYKNNPSMEGKDPIKVIKEALSRTLVFYYPFAGRLREGFNRKLMVDCTDEGVSFTEADASLKLDQLGDHEIQPPSPYLDQLLPSDDPSIIGCPLMSFQVTRLICGGFILAFRFNHTMCDAFGLIQFLKAMEEMTQGTEKPSVLPVWERQHLNARESPRVTCIHHEYYDDKIEDDDDSTQDFLRAMDPNENLHKSFFFGPQEIQALRDHLPLDLKKSSTFELITACVWKCRTAALEIDPDEIVRVSCAVNARGKNYNMHLTPGYYGNAFAYPAVCSKAHLLCENPLEYAVELVKEAKAKMSEEFIRSLADLMVIRGRPRPIFKGNMVVSDNSRIGFEDINFGWGKPVYGGIAGAVSVISFYVKYQKTMQPNYILIKMSSKLCQVFSVKRQLPELIVPAGPTPREGKQLSDIDDQESLRFQVPVIFFYKNNPSMKGKDPVKVIREALGKALEFYYPLAGRLREGLNRKLTVDCTGEGVLFVEADADFTLEQLGDEIEPPCPYLDELLWNVPGSDGILGCPLLLIQVTRLRCGGFIFALRLNHTMCDAPGLIQFLETIKEMICGEDKPSLFPVWQRRILNARSPPHVTCCHQEYHTLAKPNDMDVDPTVPMDHKPFYFGPKEIRALRNHLPPHLINNCSVFDLVTACLWKCRTAALYFDSDEIVRVSCIINIRGKHYNMHLPKGYYGNAFAYPAACSKAEILCRNPLGYAVELVKQAKAQMSEEYIRSVADLMAITGRRTNYVTRGNFIVSDTTRSGVSELDLGWGKPLYGGTACGISSLISFYMKYQKSEGENGIVVPICLPLSAMKRFQREIKKMIQGPIIKMPTEMLCKL</sequence>
<dbReference type="EMBL" id="JANJYJ010000006">
    <property type="protein sequence ID" value="KAK3205345.1"/>
    <property type="molecule type" value="Genomic_DNA"/>
</dbReference>
<evidence type="ECO:0000313" key="3">
    <source>
        <dbReference type="EMBL" id="KAK3205345.1"/>
    </source>
</evidence>
<comment type="similarity">
    <text evidence="1">Belongs to the plant acyltransferase family.</text>
</comment>
<evidence type="ECO:0008006" key="5">
    <source>
        <dbReference type="Google" id="ProtNLM"/>
    </source>
</evidence>
<dbReference type="AlphaFoldDB" id="A0AAE0E2P5"/>
<reference evidence="3" key="1">
    <citation type="journal article" date="2023" name="Plant J.">
        <title>Genome sequences and population genomics provide insights into the demographic history, inbreeding, and mutation load of two 'living fossil' tree species of Dipteronia.</title>
        <authorList>
            <person name="Feng Y."/>
            <person name="Comes H.P."/>
            <person name="Chen J."/>
            <person name="Zhu S."/>
            <person name="Lu R."/>
            <person name="Zhang X."/>
            <person name="Li P."/>
            <person name="Qiu J."/>
            <person name="Olsen K.M."/>
            <person name="Qiu Y."/>
        </authorList>
    </citation>
    <scope>NUCLEOTIDE SEQUENCE</scope>
    <source>
        <strain evidence="3">NBL</strain>
    </source>
</reference>
<evidence type="ECO:0000313" key="4">
    <source>
        <dbReference type="Proteomes" id="UP001281410"/>
    </source>
</evidence>
<accession>A0AAE0E2P5</accession>
<dbReference type="Proteomes" id="UP001281410">
    <property type="component" value="Unassembled WGS sequence"/>
</dbReference>
<proteinExistence type="inferred from homology"/>
<dbReference type="Pfam" id="PF02458">
    <property type="entry name" value="Transferase"/>
    <property type="match status" value="2"/>
</dbReference>
<dbReference type="InterPro" id="IPR023213">
    <property type="entry name" value="CAT-like_dom_sf"/>
</dbReference>
<dbReference type="Gene3D" id="3.30.559.10">
    <property type="entry name" value="Chloramphenicol acetyltransferase-like domain"/>
    <property type="match status" value="4"/>
</dbReference>
<keyword evidence="2" id="KW-0808">Transferase</keyword>
<evidence type="ECO:0000256" key="1">
    <source>
        <dbReference type="ARBA" id="ARBA00009861"/>
    </source>
</evidence>
<dbReference type="InterPro" id="IPR050898">
    <property type="entry name" value="Plant_acyltransferase"/>
</dbReference>
<dbReference type="PANTHER" id="PTHR31147">
    <property type="entry name" value="ACYL TRANSFERASE 4"/>
    <property type="match status" value="1"/>
</dbReference>
<comment type="caution">
    <text evidence="3">The sequence shown here is derived from an EMBL/GenBank/DDBJ whole genome shotgun (WGS) entry which is preliminary data.</text>
</comment>